<keyword evidence="10" id="KW-1185">Reference proteome</keyword>
<dbReference type="GO" id="GO:0008270">
    <property type="term" value="F:zinc ion binding"/>
    <property type="evidence" value="ECO:0007669"/>
    <property type="project" value="UniProtKB-KW"/>
</dbReference>
<dbReference type="InterPro" id="IPR012921">
    <property type="entry name" value="SPOC_C"/>
</dbReference>
<feature type="compositionally biased region" description="Basic and acidic residues" evidence="7">
    <location>
        <begin position="116"/>
        <end position="135"/>
    </location>
</feature>
<dbReference type="PANTHER" id="PTHR11477">
    <property type="entry name" value="TRANSCRIPTION FACTOR S-II ZINC FINGER DOMAIN-CONTAINING PROTEIN"/>
    <property type="match status" value="1"/>
</dbReference>
<evidence type="ECO:0000256" key="6">
    <source>
        <dbReference type="ARBA" id="ARBA00022833"/>
    </source>
</evidence>
<feature type="domain" description="TFIIS central" evidence="8">
    <location>
        <begin position="265"/>
        <end position="391"/>
    </location>
</feature>
<sequence length="875" mass="94226">MADEPRRSGRATKGQYTKDRDIDEDAPKKKGKGKGPKTKEPEVQDEEDEIIRCVCGHYEEEEDTQRDMICCDNCSAWQHNDCMLLPYPPEEAPDKYFCEICKPDDHKELLAAIARGEKPWEEVARKREAAEAEKAAKKKKGGKRGRKAGSRPSEVVSEAGLEVDTTQTPGKDVGSGSAGQKRKHEEPANGAGALQDSKKQRQTSAHPTPTPTPTSTHGQNGGHPIQQRRKSSGIQTPSRQSSKPEASNAQAASKVDELPAQRKSVAANLVRMFSSEAVNAQKQGKFGIPAGQTADGLGTQLGLGVEHALYHILSNGSGEPNDAYKSQVRTIMFNVKKNDALRDGLLDGSITGQHLARMSPEDMASREQQLRDAKIKQEQEKQHVIVQEQGPRIRRTHKGEEYVDETQQIAAEPDVMNAPVRRRESGLDQDMREMKSPTTPVLGGPKSPDGKPLSINTQVRPRPSTDPERKSSQTFNIQDVWSSVQGSPDGERPAFPQIPYQSGGQPQRTNQTAADAEIDALLKDEDIESPPYSPKSYDGDNAIIWRGSVNMSPVARFQASARKAAGADVENLGLSWQQLIPNILTIEGRIDPARADSYLCGLRYSSTSDVIVVSLRASDIPNEQHQFNVLFNYFKTRNRYGVGVNPSNSAIKDIYLIPLEAGSEKKPELLQLLDNDKIETPIQEDMLLVPFVIKTSELNANAIANVTTPREHQPIAASPIAGVGVGAGLGGATAPTPAQAAYPTPTPPPATAAAAAAAAATQNQQQATNPAHPLQYGSPHPPLPAPLPNPTPSAAPAINPSAQQAGPAPSGHAAAHLILGPHAAQLPAVQQLLLQAPTAGIPEFNVVRDCLAENPVAGQDLAVLRDMLMARQAPA</sequence>
<dbReference type="GO" id="GO:0001139">
    <property type="term" value="F:RNA polymerase II complex recruiting activity"/>
    <property type="evidence" value="ECO:0007669"/>
    <property type="project" value="TreeGrafter"/>
</dbReference>
<dbReference type="FunFam" id="3.30.40.10:FF:000560">
    <property type="entry name" value="Putative PHD finger domain protein"/>
    <property type="match status" value="1"/>
</dbReference>
<feature type="compositionally biased region" description="Basic and acidic residues" evidence="7">
    <location>
        <begin position="359"/>
        <end position="383"/>
    </location>
</feature>
<evidence type="ECO:0000256" key="3">
    <source>
        <dbReference type="ARBA" id="ARBA00021616"/>
    </source>
</evidence>
<dbReference type="CDD" id="cd21538">
    <property type="entry name" value="SPOC_TFIIS"/>
    <property type="match status" value="1"/>
</dbReference>
<dbReference type="InterPro" id="IPR013083">
    <property type="entry name" value="Znf_RING/FYVE/PHD"/>
</dbReference>
<dbReference type="Gene3D" id="1.10.472.30">
    <property type="entry name" value="Transcription elongation factor S-II, central domain"/>
    <property type="match status" value="1"/>
</dbReference>
<feature type="compositionally biased region" description="Pro residues" evidence="7">
    <location>
        <begin position="779"/>
        <end position="793"/>
    </location>
</feature>
<dbReference type="Pfam" id="PF23257">
    <property type="entry name" value="DUF7071"/>
    <property type="match status" value="1"/>
</dbReference>
<dbReference type="SUPFAM" id="SSF57903">
    <property type="entry name" value="FYVE/PHD zinc finger"/>
    <property type="match status" value="1"/>
</dbReference>
<evidence type="ECO:0000256" key="7">
    <source>
        <dbReference type="SAM" id="MobiDB-lite"/>
    </source>
</evidence>
<dbReference type="GeneID" id="19235761"/>
<dbReference type="InterPro" id="IPR003618">
    <property type="entry name" value="TFIIS_cen_dom"/>
</dbReference>
<dbReference type="GO" id="GO:0031440">
    <property type="term" value="P:regulation of mRNA 3'-end processing"/>
    <property type="evidence" value="ECO:0007669"/>
    <property type="project" value="TreeGrafter"/>
</dbReference>
<dbReference type="Gene3D" id="3.30.40.10">
    <property type="entry name" value="Zinc/RING finger domain, C3HC4 (zinc finger)"/>
    <property type="match status" value="1"/>
</dbReference>
<dbReference type="GO" id="GO:0006368">
    <property type="term" value="P:transcription elongation by RNA polymerase II"/>
    <property type="evidence" value="ECO:0007669"/>
    <property type="project" value="TreeGrafter"/>
</dbReference>
<feature type="compositionally biased region" description="Polar residues" evidence="7">
    <location>
        <begin position="472"/>
        <end position="486"/>
    </location>
</feature>
<dbReference type="GO" id="GO:0005634">
    <property type="term" value="C:nucleus"/>
    <property type="evidence" value="ECO:0007669"/>
    <property type="project" value="TreeGrafter"/>
</dbReference>
<gene>
    <name evidence="9" type="ORF">EPUS_00700</name>
</gene>
<feature type="compositionally biased region" description="Basic residues" evidence="7">
    <location>
        <begin position="136"/>
        <end position="149"/>
    </location>
</feature>
<evidence type="ECO:0000313" key="10">
    <source>
        <dbReference type="Proteomes" id="UP000019373"/>
    </source>
</evidence>
<reference evidence="10" key="1">
    <citation type="journal article" date="2014" name="BMC Genomics">
        <title>Genome characteristics reveal the impact of lichenization on lichen-forming fungus Endocarpon pusillum Hedwig (Verrucariales, Ascomycota).</title>
        <authorList>
            <person name="Wang Y.-Y."/>
            <person name="Liu B."/>
            <person name="Zhang X.-Y."/>
            <person name="Zhou Q.-M."/>
            <person name="Zhang T."/>
            <person name="Li H."/>
            <person name="Yu Y.-F."/>
            <person name="Zhang X.-L."/>
            <person name="Hao X.-Y."/>
            <person name="Wang M."/>
            <person name="Wang L."/>
            <person name="Wei J.-C."/>
        </authorList>
    </citation>
    <scope>NUCLEOTIDE SEQUENCE [LARGE SCALE GENOMIC DNA]</scope>
    <source>
        <strain evidence="10">Z07020 / HMAS-L-300199</strain>
    </source>
</reference>
<comment type="similarity">
    <text evidence="2">Belongs to the BYE1 family.</text>
</comment>
<feature type="compositionally biased region" description="Basic and acidic residues" evidence="7">
    <location>
        <begin position="16"/>
        <end position="28"/>
    </location>
</feature>
<evidence type="ECO:0000259" key="8">
    <source>
        <dbReference type="PROSITE" id="PS51321"/>
    </source>
</evidence>
<keyword evidence="5" id="KW-0863">Zinc-finger</keyword>
<evidence type="ECO:0000256" key="2">
    <source>
        <dbReference type="ARBA" id="ARBA00011050"/>
    </source>
</evidence>
<keyword evidence="4" id="KW-0479">Metal-binding</keyword>
<feature type="compositionally biased region" description="Basic and acidic residues" evidence="7">
    <location>
        <begin position="421"/>
        <end position="435"/>
    </location>
</feature>
<dbReference type="RefSeq" id="XP_007799671.1">
    <property type="nucleotide sequence ID" value="XM_007801480.1"/>
</dbReference>
<dbReference type="InterPro" id="IPR011011">
    <property type="entry name" value="Znf_FYVE_PHD"/>
</dbReference>
<dbReference type="PROSITE" id="PS51321">
    <property type="entry name" value="TFIIS_CENTRAL"/>
    <property type="match status" value="1"/>
</dbReference>
<dbReference type="GO" id="GO:0031564">
    <property type="term" value="P:transcription antitermination"/>
    <property type="evidence" value="ECO:0007669"/>
    <property type="project" value="TreeGrafter"/>
</dbReference>
<dbReference type="InterPro" id="IPR019786">
    <property type="entry name" value="Zinc_finger_PHD-type_CS"/>
</dbReference>
<dbReference type="SMART" id="SM00510">
    <property type="entry name" value="TFS2M"/>
    <property type="match status" value="1"/>
</dbReference>
<dbReference type="OrthoDB" id="79252at2759"/>
<dbReference type="PANTHER" id="PTHR11477:SF11">
    <property type="entry name" value="TRANSCRIPTION FACTOR BYE1"/>
    <property type="match status" value="1"/>
</dbReference>
<comment type="function">
    <text evidence="1">Negative regulator of transcription elongation.</text>
</comment>
<feature type="compositionally biased region" description="Low complexity" evidence="7">
    <location>
        <begin position="794"/>
        <end position="813"/>
    </location>
</feature>
<dbReference type="Pfam" id="PF07500">
    <property type="entry name" value="TFIIS_M"/>
    <property type="match status" value="1"/>
</dbReference>
<accession>U1HV60</accession>
<feature type="region of interest" description="Disordered" evidence="7">
    <location>
        <begin position="116"/>
        <end position="259"/>
    </location>
</feature>
<dbReference type="GO" id="GO:0006362">
    <property type="term" value="P:transcription elongation by RNA polymerase I"/>
    <property type="evidence" value="ECO:0007669"/>
    <property type="project" value="TreeGrafter"/>
</dbReference>
<feature type="compositionally biased region" description="Polar residues" evidence="7">
    <location>
        <begin position="499"/>
        <end position="512"/>
    </location>
</feature>
<dbReference type="InterPro" id="IPR055499">
    <property type="entry name" value="DUF7071"/>
</dbReference>
<dbReference type="Proteomes" id="UP000019373">
    <property type="component" value="Unassembled WGS sequence"/>
</dbReference>
<dbReference type="GO" id="GO:0000977">
    <property type="term" value="F:RNA polymerase II transcription regulatory region sequence-specific DNA binding"/>
    <property type="evidence" value="ECO:0007669"/>
    <property type="project" value="TreeGrafter"/>
</dbReference>
<organism evidence="9 10">
    <name type="scientific">Endocarpon pusillum (strain Z07020 / HMAS-L-300199)</name>
    <name type="common">Lichen-forming fungus</name>
    <dbReference type="NCBI Taxonomy" id="1263415"/>
    <lineage>
        <taxon>Eukaryota</taxon>
        <taxon>Fungi</taxon>
        <taxon>Dikarya</taxon>
        <taxon>Ascomycota</taxon>
        <taxon>Pezizomycotina</taxon>
        <taxon>Eurotiomycetes</taxon>
        <taxon>Chaetothyriomycetidae</taxon>
        <taxon>Verrucariales</taxon>
        <taxon>Verrucariaceae</taxon>
        <taxon>Endocarpon</taxon>
    </lineage>
</organism>
<feature type="compositionally biased region" description="Polar residues" evidence="7">
    <location>
        <begin position="232"/>
        <end position="251"/>
    </location>
</feature>
<dbReference type="SMART" id="SM00249">
    <property type="entry name" value="PHD"/>
    <property type="match status" value="1"/>
</dbReference>
<dbReference type="Pfam" id="PF00628">
    <property type="entry name" value="PHD"/>
    <property type="match status" value="1"/>
</dbReference>
<feature type="region of interest" description="Disordered" evidence="7">
    <location>
        <begin position="736"/>
        <end position="813"/>
    </location>
</feature>
<feature type="region of interest" description="Disordered" evidence="7">
    <location>
        <begin position="356"/>
        <end position="512"/>
    </location>
</feature>
<evidence type="ECO:0000256" key="5">
    <source>
        <dbReference type="ARBA" id="ARBA00022771"/>
    </source>
</evidence>
<dbReference type="EMBL" id="KE720872">
    <property type="protein sequence ID" value="ERF74570.1"/>
    <property type="molecule type" value="Genomic_DNA"/>
</dbReference>
<name>U1HV60_ENDPU</name>
<dbReference type="PROSITE" id="PS01359">
    <property type="entry name" value="ZF_PHD_1"/>
    <property type="match status" value="1"/>
</dbReference>
<feature type="region of interest" description="Disordered" evidence="7">
    <location>
        <begin position="1"/>
        <end position="46"/>
    </location>
</feature>
<dbReference type="eggNOG" id="KOG1634">
    <property type="taxonomic scope" value="Eukaryota"/>
</dbReference>
<keyword evidence="6" id="KW-0862">Zinc</keyword>
<evidence type="ECO:0000256" key="1">
    <source>
        <dbReference type="ARBA" id="ARBA00002311"/>
    </source>
</evidence>
<feature type="compositionally biased region" description="Low complexity" evidence="7">
    <location>
        <begin position="751"/>
        <end position="771"/>
    </location>
</feature>
<dbReference type="InterPro" id="IPR019787">
    <property type="entry name" value="Znf_PHD-finger"/>
</dbReference>
<evidence type="ECO:0000313" key="9">
    <source>
        <dbReference type="EMBL" id="ERF74570.1"/>
    </source>
</evidence>
<dbReference type="AlphaFoldDB" id="U1HV60"/>
<dbReference type="SUPFAM" id="SSF46942">
    <property type="entry name" value="Elongation factor TFIIS domain 2"/>
    <property type="match status" value="1"/>
</dbReference>
<evidence type="ECO:0000256" key="4">
    <source>
        <dbReference type="ARBA" id="ARBA00022723"/>
    </source>
</evidence>
<dbReference type="HOGENOM" id="CLU_009292_0_0_1"/>
<proteinExistence type="inferred from homology"/>
<protein>
    <recommendedName>
        <fullName evidence="3">Transcription factor BYE1</fullName>
    </recommendedName>
</protein>
<dbReference type="InterPro" id="IPR036575">
    <property type="entry name" value="TFIIS_cen_dom_sf"/>
</dbReference>
<dbReference type="Pfam" id="PF07744">
    <property type="entry name" value="SPOC"/>
    <property type="match status" value="1"/>
</dbReference>
<dbReference type="InterPro" id="IPR001965">
    <property type="entry name" value="Znf_PHD"/>
</dbReference>
<dbReference type="OMA" id="AWISCET"/>